<dbReference type="InterPro" id="IPR015797">
    <property type="entry name" value="NUDIX_hydrolase-like_dom_sf"/>
</dbReference>
<evidence type="ECO:0000256" key="1">
    <source>
        <dbReference type="ARBA" id="ARBA00001946"/>
    </source>
</evidence>
<keyword evidence="5" id="KW-1185">Reference proteome</keyword>
<dbReference type="PROSITE" id="PS00893">
    <property type="entry name" value="NUDIX_BOX"/>
    <property type="match status" value="1"/>
</dbReference>
<dbReference type="Pfam" id="PF00293">
    <property type="entry name" value="NUDIX"/>
    <property type="match status" value="1"/>
</dbReference>
<feature type="domain" description="Nudix hydrolase" evidence="3">
    <location>
        <begin position="134"/>
        <end position="264"/>
    </location>
</feature>
<comment type="caution">
    <text evidence="4">The sequence shown here is derived from an EMBL/GenBank/DDBJ whole genome shotgun (WGS) entry which is preliminary data.</text>
</comment>
<evidence type="ECO:0000313" key="5">
    <source>
        <dbReference type="Proteomes" id="UP000448867"/>
    </source>
</evidence>
<dbReference type="Proteomes" id="UP000448867">
    <property type="component" value="Unassembled WGS sequence"/>
</dbReference>
<dbReference type="EMBL" id="WKKI01000012">
    <property type="protein sequence ID" value="MRX72206.1"/>
    <property type="molecule type" value="Genomic_DNA"/>
</dbReference>
<dbReference type="Gene3D" id="3.90.79.10">
    <property type="entry name" value="Nucleoside Triphosphate Pyrophosphohydrolase"/>
    <property type="match status" value="1"/>
</dbReference>
<keyword evidence="2" id="KW-0378">Hydrolase</keyword>
<evidence type="ECO:0000313" key="4">
    <source>
        <dbReference type="EMBL" id="MRX72206.1"/>
    </source>
</evidence>
<organism evidence="4 5">
    <name type="scientific">Metabacillus lacus</name>
    <dbReference type="NCBI Taxonomy" id="1983721"/>
    <lineage>
        <taxon>Bacteria</taxon>
        <taxon>Bacillati</taxon>
        <taxon>Bacillota</taxon>
        <taxon>Bacilli</taxon>
        <taxon>Bacillales</taxon>
        <taxon>Bacillaceae</taxon>
        <taxon>Metabacillus</taxon>
    </lineage>
</organism>
<reference evidence="4 5" key="1">
    <citation type="submission" date="2019-11" db="EMBL/GenBank/DDBJ databases">
        <title>Bacillus lacus genome.</title>
        <authorList>
            <person name="Allen C.J."/>
            <person name="Newman J.D."/>
        </authorList>
    </citation>
    <scope>NUCLEOTIDE SEQUENCE [LARGE SCALE GENOMIC DNA]</scope>
    <source>
        <strain evidence="4 5">KCTC 33946</strain>
    </source>
</reference>
<accession>A0A7X2IYW4</accession>
<protein>
    <submittedName>
        <fullName evidence="4">NUDIX domain-containing protein</fullName>
    </submittedName>
</protein>
<evidence type="ECO:0000259" key="3">
    <source>
        <dbReference type="PROSITE" id="PS51462"/>
    </source>
</evidence>
<dbReference type="PANTHER" id="PTHR43046">
    <property type="entry name" value="GDP-MANNOSE MANNOSYL HYDROLASE"/>
    <property type="match status" value="1"/>
</dbReference>
<name>A0A7X2IYW4_9BACI</name>
<proteinExistence type="predicted"/>
<gene>
    <name evidence="4" type="ORF">GJU40_08580</name>
</gene>
<dbReference type="PROSITE" id="PS51462">
    <property type="entry name" value="NUDIX"/>
    <property type="match status" value="1"/>
</dbReference>
<dbReference type="GO" id="GO:0016787">
    <property type="term" value="F:hydrolase activity"/>
    <property type="evidence" value="ECO:0007669"/>
    <property type="project" value="UniProtKB-KW"/>
</dbReference>
<sequence>MKGESCMGNYLEDLAKKVDRSIIRNVSICVNYIGNQKFNIMKSLVPGKSLEDILYGITNEKVFNYEITSVSSSPTNVILGPGLLRRQEIVINLSINTNNGSTPNIYFEKELKLIEETEDLYWRRLRRKIGNDLLILPATAALIFKESKVLLAKGPNTEKWMIPGGLVELNEFLSQTVIREAKEETGLKIVPRKLLNVFTGEDFILTYPNGDKVQIVSFPFLCEVIDGELNPLDNEVETLQFFELDNIPKLKGDNWLKVLEMGAKELKNERIQ</sequence>
<evidence type="ECO:0000256" key="2">
    <source>
        <dbReference type="ARBA" id="ARBA00022801"/>
    </source>
</evidence>
<dbReference type="InterPro" id="IPR000086">
    <property type="entry name" value="NUDIX_hydrolase_dom"/>
</dbReference>
<dbReference type="OrthoDB" id="9787476at2"/>
<comment type="cofactor">
    <cofactor evidence="1">
        <name>Mg(2+)</name>
        <dbReference type="ChEBI" id="CHEBI:18420"/>
    </cofactor>
</comment>
<dbReference type="InterPro" id="IPR020084">
    <property type="entry name" value="NUDIX_hydrolase_CS"/>
</dbReference>
<dbReference type="PANTHER" id="PTHR43046:SF2">
    <property type="entry name" value="8-OXO-DGTP DIPHOSPHATASE-RELATED"/>
    <property type="match status" value="1"/>
</dbReference>
<dbReference type="SUPFAM" id="SSF55811">
    <property type="entry name" value="Nudix"/>
    <property type="match status" value="1"/>
</dbReference>
<dbReference type="AlphaFoldDB" id="A0A7X2IYW4"/>